<evidence type="ECO:0000256" key="1">
    <source>
        <dbReference type="SAM" id="SignalP"/>
    </source>
</evidence>
<dbReference type="InterPro" id="IPR036779">
    <property type="entry name" value="LysM_dom_sf"/>
</dbReference>
<feature type="chain" id="PRO_5038770502" evidence="1">
    <location>
        <begin position="27"/>
        <end position="104"/>
    </location>
</feature>
<sequence length="104" mass="11952">MNLKTISKKILLGVALTAFVTFSTGACSSRQQLVEDTYTVQKGDSLWSISEEFIQKNTGGRRYILEFKSGIKELNPWLLERPSECEIYPGDELRINYWVKVDEE</sequence>
<keyword evidence="4" id="KW-1185">Reference proteome</keyword>
<evidence type="ECO:0000313" key="4">
    <source>
        <dbReference type="Proteomes" id="UP000199662"/>
    </source>
</evidence>
<dbReference type="Proteomes" id="UP000199662">
    <property type="component" value="Unassembled WGS sequence"/>
</dbReference>
<organism evidence="3 4">
    <name type="scientific">Propionispira arboris</name>
    <dbReference type="NCBI Taxonomy" id="84035"/>
    <lineage>
        <taxon>Bacteria</taxon>
        <taxon>Bacillati</taxon>
        <taxon>Bacillota</taxon>
        <taxon>Negativicutes</taxon>
        <taxon>Selenomonadales</taxon>
        <taxon>Selenomonadaceae</taxon>
        <taxon>Propionispira</taxon>
    </lineage>
</organism>
<dbReference type="CDD" id="cd00118">
    <property type="entry name" value="LysM"/>
    <property type="match status" value="1"/>
</dbReference>
<evidence type="ECO:0000259" key="2">
    <source>
        <dbReference type="PROSITE" id="PS51782"/>
    </source>
</evidence>
<dbReference type="InterPro" id="IPR018392">
    <property type="entry name" value="LysM"/>
</dbReference>
<protein>
    <submittedName>
        <fullName evidence="3">LysM domain-containing protein</fullName>
    </submittedName>
</protein>
<proteinExistence type="predicted"/>
<dbReference type="EMBL" id="FNZK01000006">
    <property type="protein sequence ID" value="SEJ36126.1"/>
    <property type="molecule type" value="Genomic_DNA"/>
</dbReference>
<feature type="signal peptide" evidence="1">
    <location>
        <begin position="1"/>
        <end position="26"/>
    </location>
</feature>
<dbReference type="Gene3D" id="3.10.350.10">
    <property type="entry name" value="LysM domain"/>
    <property type="match status" value="1"/>
</dbReference>
<accession>A0A1H6Y6N3</accession>
<name>A0A1H6Y6N3_9FIRM</name>
<feature type="domain" description="LysM" evidence="2">
    <location>
        <begin position="36"/>
        <end position="95"/>
    </location>
</feature>
<reference evidence="3 4" key="1">
    <citation type="submission" date="2016-10" db="EMBL/GenBank/DDBJ databases">
        <authorList>
            <person name="de Groot N.N."/>
        </authorList>
    </citation>
    <scope>NUCLEOTIDE SEQUENCE [LARGE SCALE GENOMIC DNA]</scope>
    <source>
        <strain evidence="3 4">DSM 2179</strain>
    </source>
</reference>
<dbReference type="PROSITE" id="PS51782">
    <property type="entry name" value="LYSM"/>
    <property type="match status" value="1"/>
</dbReference>
<dbReference type="RefSeq" id="WP_091830698.1">
    <property type="nucleotide sequence ID" value="NZ_FNZK01000006.1"/>
</dbReference>
<gene>
    <name evidence="3" type="ORF">SAMN05660742_106110</name>
</gene>
<dbReference type="AlphaFoldDB" id="A0A1H6Y6N3"/>
<dbReference type="STRING" id="84035.SAMN05660742_106110"/>
<dbReference type="PROSITE" id="PS51257">
    <property type="entry name" value="PROKAR_LIPOPROTEIN"/>
    <property type="match status" value="1"/>
</dbReference>
<evidence type="ECO:0000313" key="3">
    <source>
        <dbReference type="EMBL" id="SEJ36126.1"/>
    </source>
</evidence>
<keyword evidence="1" id="KW-0732">Signal</keyword>
<dbReference type="Pfam" id="PF01476">
    <property type="entry name" value="LysM"/>
    <property type="match status" value="1"/>
</dbReference>